<proteinExistence type="predicted"/>
<dbReference type="Proteomes" id="UP000618754">
    <property type="component" value="Unassembled WGS sequence"/>
</dbReference>
<name>A0ABR7X1M7_9SPHI</name>
<dbReference type="SMART" id="SM00245">
    <property type="entry name" value="TSPc"/>
    <property type="match status" value="1"/>
</dbReference>
<dbReference type="Pfam" id="PF03572">
    <property type="entry name" value="Peptidase_S41"/>
    <property type="match status" value="1"/>
</dbReference>
<gene>
    <name evidence="3" type="ORF">IDJ75_04365</name>
</gene>
<feature type="domain" description="Tail specific protease" evidence="2">
    <location>
        <begin position="110"/>
        <end position="317"/>
    </location>
</feature>
<evidence type="ECO:0000313" key="3">
    <source>
        <dbReference type="EMBL" id="MBD1384503.1"/>
    </source>
</evidence>
<dbReference type="PANTHER" id="PTHR11261:SF3">
    <property type="entry name" value="RETINOL-BINDING PROTEIN 3"/>
    <property type="match status" value="1"/>
</dbReference>
<feature type="chain" id="PRO_5045952032" description="Tail specific protease domain-containing protein" evidence="1">
    <location>
        <begin position="19"/>
        <end position="341"/>
    </location>
</feature>
<evidence type="ECO:0000313" key="4">
    <source>
        <dbReference type="Proteomes" id="UP000618754"/>
    </source>
</evidence>
<protein>
    <recommendedName>
        <fullName evidence="2">Tail specific protease domain-containing protein</fullName>
    </recommendedName>
</protein>
<reference evidence="3 4" key="1">
    <citation type="submission" date="2020-09" db="EMBL/GenBank/DDBJ databases">
        <title>Novel species of Mucilaginibacter isolated from a glacier on the Tibetan Plateau.</title>
        <authorList>
            <person name="Liu Q."/>
            <person name="Xin Y.-H."/>
        </authorList>
    </citation>
    <scope>NUCLEOTIDE SEQUENCE [LARGE SCALE GENOMIC DNA]</scope>
    <source>
        <strain evidence="3 4">CGMCC 1.13878</strain>
    </source>
</reference>
<organism evidence="3 4">
    <name type="scientific">Mucilaginibacter rigui</name>
    <dbReference type="NCBI Taxonomy" id="534635"/>
    <lineage>
        <taxon>Bacteria</taxon>
        <taxon>Pseudomonadati</taxon>
        <taxon>Bacteroidota</taxon>
        <taxon>Sphingobacteriia</taxon>
        <taxon>Sphingobacteriales</taxon>
        <taxon>Sphingobacteriaceae</taxon>
        <taxon>Mucilaginibacter</taxon>
    </lineage>
</organism>
<dbReference type="InterPro" id="IPR005151">
    <property type="entry name" value="Tail-specific_protease"/>
</dbReference>
<dbReference type="PANTHER" id="PTHR11261">
    <property type="entry name" value="INTERPHOTORECEPTOR RETINOID-BINDING PROTEIN"/>
    <property type="match status" value="1"/>
</dbReference>
<sequence length="341" mass="37766">MKLKLFACLLFLPFLSFAQQPLTGADSARKLIDTSLSYAKKNSIYRGNIDWNKLTDSVLARSKDAKSVTEAMPAVALMYQMLGDFHGMALYNGKTYKWNTTHTKVDRELYKELLAKYKKNKQTIETRMLENGYGYILIPGNNPTKAGEIQIIAAQIQDSLAKLNPAKLKGVIIDLRLNTGGNMWPMILGVGNLVSKGKLGYFIYPDASKNESWLVKDTSIYSDTTKVCSVKALDKVNPKIKIAVLTSPYTASSGEVTAITFKGQKNACIIGDTTAGYTTANESFSMYGVEFIMAQAAEADRNGKVYYKNVPPDKEVIAGDNFDDFSKDQKIIAAMKWMKGK</sequence>
<dbReference type="InterPro" id="IPR029045">
    <property type="entry name" value="ClpP/crotonase-like_dom_sf"/>
</dbReference>
<evidence type="ECO:0000259" key="2">
    <source>
        <dbReference type="SMART" id="SM00245"/>
    </source>
</evidence>
<dbReference type="SUPFAM" id="SSF52096">
    <property type="entry name" value="ClpP/crotonase"/>
    <property type="match status" value="1"/>
</dbReference>
<dbReference type="Gene3D" id="3.90.226.10">
    <property type="entry name" value="2-enoyl-CoA Hydratase, Chain A, domain 1"/>
    <property type="match status" value="1"/>
</dbReference>
<dbReference type="RefSeq" id="WP_191174370.1">
    <property type="nucleotide sequence ID" value="NZ_JACWMW010000001.1"/>
</dbReference>
<dbReference type="EMBL" id="JACWMW010000001">
    <property type="protein sequence ID" value="MBD1384503.1"/>
    <property type="molecule type" value="Genomic_DNA"/>
</dbReference>
<keyword evidence="4" id="KW-1185">Reference proteome</keyword>
<feature type="signal peptide" evidence="1">
    <location>
        <begin position="1"/>
        <end position="18"/>
    </location>
</feature>
<evidence type="ECO:0000256" key="1">
    <source>
        <dbReference type="SAM" id="SignalP"/>
    </source>
</evidence>
<accession>A0ABR7X1M7</accession>
<comment type="caution">
    <text evidence="3">The sequence shown here is derived from an EMBL/GenBank/DDBJ whole genome shotgun (WGS) entry which is preliminary data.</text>
</comment>
<keyword evidence="1" id="KW-0732">Signal</keyword>